<dbReference type="PROSITE" id="PS50011">
    <property type="entry name" value="PROTEIN_KINASE_DOM"/>
    <property type="match status" value="1"/>
</dbReference>
<dbReference type="InterPro" id="IPR001245">
    <property type="entry name" value="Ser-Thr/Tyr_kinase_cat_dom"/>
</dbReference>
<feature type="compositionally biased region" description="Pro residues" evidence="6">
    <location>
        <begin position="216"/>
        <end position="240"/>
    </location>
</feature>
<proteinExistence type="predicted"/>
<gene>
    <name evidence="10" type="primary">MRH1_0</name>
    <name evidence="10" type="ORF">g.47559</name>
</gene>
<dbReference type="InterPro" id="IPR032675">
    <property type="entry name" value="LRR_dom_sf"/>
</dbReference>
<keyword evidence="10" id="KW-0808">Transferase</keyword>
<dbReference type="GO" id="GO:0005524">
    <property type="term" value="F:ATP binding"/>
    <property type="evidence" value="ECO:0007669"/>
    <property type="project" value="InterPro"/>
</dbReference>
<evidence type="ECO:0000256" key="3">
    <source>
        <dbReference type="ARBA" id="ARBA00022989"/>
    </source>
</evidence>
<dbReference type="AlphaFoldDB" id="A0A1D1ZGT3"/>
<evidence type="ECO:0000256" key="7">
    <source>
        <dbReference type="SAM" id="Phobius"/>
    </source>
</evidence>
<feature type="chain" id="PRO_5008901019" evidence="8">
    <location>
        <begin position="30"/>
        <end position="690"/>
    </location>
</feature>
<feature type="compositionally biased region" description="Low complexity" evidence="6">
    <location>
        <begin position="241"/>
        <end position="282"/>
    </location>
</feature>
<dbReference type="GO" id="GO:0012505">
    <property type="term" value="C:endomembrane system"/>
    <property type="evidence" value="ECO:0007669"/>
    <property type="project" value="UniProtKB-SubCell"/>
</dbReference>
<protein>
    <submittedName>
        <fullName evidence="10">Putative LRR receptor-like serine/threonine-protein kinase MRH1</fullName>
    </submittedName>
</protein>
<dbReference type="PANTHER" id="PTHR46084:SF14">
    <property type="entry name" value="PROTEIN KINASE DOMAIN-CONTAINING PROTEIN"/>
    <property type="match status" value="1"/>
</dbReference>
<feature type="region of interest" description="Disordered" evidence="6">
    <location>
        <begin position="172"/>
        <end position="326"/>
    </location>
</feature>
<dbReference type="Gene3D" id="3.80.10.10">
    <property type="entry name" value="Ribonuclease Inhibitor"/>
    <property type="match status" value="1"/>
</dbReference>
<feature type="compositionally biased region" description="Polar residues" evidence="6">
    <location>
        <begin position="176"/>
        <end position="190"/>
    </location>
</feature>
<dbReference type="InterPro" id="IPR000719">
    <property type="entry name" value="Prot_kinase_dom"/>
</dbReference>
<dbReference type="SUPFAM" id="SSF56112">
    <property type="entry name" value="Protein kinase-like (PK-like)"/>
    <property type="match status" value="1"/>
</dbReference>
<evidence type="ECO:0000256" key="8">
    <source>
        <dbReference type="SAM" id="SignalP"/>
    </source>
</evidence>
<evidence type="ECO:0000256" key="2">
    <source>
        <dbReference type="ARBA" id="ARBA00022729"/>
    </source>
</evidence>
<keyword evidence="10" id="KW-0675">Receptor</keyword>
<evidence type="ECO:0000256" key="4">
    <source>
        <dbReference type="ARBA" id="ARBA00023136"/>
    </source>
</evidence>
<keyword evidence="4 7" id="KW-0472">Membrane</keyword>
<keyword evidence="3 7" id="KW-1133">Transmembrane helix</keyword>
<evidence type="ECO:0000259" key="9">
    <source>
        <dbReference type="PROSITE" id="PS50011"/>
    </source>
</evidence>
<dbReference type="PANTHER" id="PTHR46084">
    <property type="entry name" value="PROTEIN MALE DISCOVERER 2"/>
    <property type="match status" value="1"/>
</dbReference>
<organism evidence="10">
    <name type="scientific">Anthurium amnicola</name>
    <dbReference type="NCBI Taxonomy" id="1678845"/>
    <lineage>
        <taxon>Eukaryota</taxon>
        <taxon>Viridiplantae</taxon>
        <taxon>Streptophyta</taxon>
        <taxon>Embryophyta</taxon>
        <taxon>Tracheophyta</taxon>
        <taxon>Spermatophyta</taxon>
        <taxon>Magnoliopsida</taxon>
        <taxon>Liliopsida</taxon>
        <taxon>Araceae</taxon>
        <taxon>Pothoideae</taxon>
        <taxon>Potheae</taxon>
        <taxon>Anthurium</taxon>
    </lineage>
</organism>
<dbReference type="GO" id="GO:0004672">
    <property type="term" value="F:protein kinase activity"/>
    <property type="evidence" value="ECO:0007669"/>
    <property type="project" value="InterPro"/>
</dbReference>
<accession>A0A1D1ZGT3</accession>
<dbReference type="Gene3D" id="3.30.200.20">
    <property type="entry name" value="Phosphorylase Kinase, domain 1"/>
    <property type="match status" value="1"/>
</dbReference>
<sequence>MKRLRLRDLASWWPLLLVLLTRELNPCSCVNEEGRALLRFRERVEVDPYAVLSDWVAGGDTDVPYCFSIECVNGKVVALWVSCSLRFYLCNCKNLKDHCLKGTLSPELGKLIHLKSLVLLKNLEILNLGCNDLCGPIPSDLENILSLEFLNQFQGNMLSELYDLRMHSELKVDGDTPSSNERSITRNHGNVTIRRLLRLKKTEKSGQKSRKKRFPGPSPAPSPSFLPPSPLPSPLSPYAPSPLTIIPSPGPSPAISTPSSPTFRDPPSQDLSPSTSLTSPRSSPDHDHTLPPSPMLENPHSPVGSHTVNTPTFPIPSPTPSGSPSIKYSHVKKHTVMLVGGVGGFGLVALLIICIHCYRGKKLVTVKPWTTGLSGQLQKAFVTGVPQLKRSELETACEDFSNIIGSLSDCILYKGTLSSGVEIAVASTFTTSAKNWSKHSEAQFRTKIATLSKVNHKNFVNLLGYCKEEDPFTRMMVFEYAPNGTLFEHLHVKEAEDLDWAARLRIGMGIAYCLDHMHQVKAPVILRNLKSSSIYLTDDFAAKIADLEFSSEPTIVVSASENSGPLDKQTPSLESIVYEFGIVLLEIISGRLPYSEENGSLLDWASDYLRGLKHVGDIVDPTLKTFCHEDIRAICEVIRRCCNPEPQERPTMKEVAGQLRDITAVPPDGATPKLSPLWWAELEILSSEAN</sequence>
<dbReference type="Pfam" id="PF07714">
    <property type="entry name" value="PK_Tyr_Ser-Thr"/>
    <property type="match status" value="1"/>
</dbReference>
<keyword evidence="10" id="KW-0418">Kinase</keyword>
<evidence type="ECO:0000313" key="10">
    <source>
        <dbReference type="EMBL" id="JAT66069.1"/>
    </source>
</evidence>
<evidence type="ECO:0000256" key="6">
    <source>
        <dbReference type="SAM" id="MobiDB-lite"/>
    </source>
</evidence>
<dbReference type="Gene3D" id="1.10.510.10">
    <property type="entry name" value="Transferase(Phosphotransferase) domain 1"/>
    <property type="match status" value="1"/>
</dbReference>
<name>A0A1D1ZGT3_9ARAE</name>
<evidence type="ECO:0000256" key="1">
    <source>
        <dbReference type="ARBA" id="ARBA00022692"/>
    </source>
</evidence>
<dbReference type="FunFam" id="3.30.200.20:FF:000489">
    <property type="entry name" value="Inactive receptor-like serine/threonine-protein kinase"/>
    <property type="match status" value="1"/>
</dbReference>
<keyword evidence="2 8" id="KW-0732">Signal</keyword>
<feature type="domain" description="Protein kinase" evidence="9">
    <location>
        <begin position="334"/>
        <end position="674"/>
    </location>
</feature>
<feature type="transmembrane region" description="Helical" evidence="7">
    <location>
        <begin position="336"/>
        <end position="358"/>
    </location>
</feature>
<dbReference type="SUPFAM" id="SSF52058">
    <property type="entry name" value="L domain-like"/>
    <property type="match status" value="1"/>
</dbReference>
<comment type="subcellular location">
    <subcellularLocation>
        <location evidence="5">Endomembrane system</location>
        <topology evidence="5">Single-pass type I membrane protein</topology>
    </subcellularLocation>
</comment>
<feature type="signal peptide" evidence="8">
    <location>
        <begin position="1"/>
        <end position="29"/>
    </location>
</feature>
<dbReference type="EMBL" id="GDJX01001867">
    <property type="protein sequence ID" value="JAT66069.1"/>
    <property type="molecule type" value="Transcribed_RNA"/>
</dbReference>
<keyword evidence="1 7" id="KW-0812">Transmembrane</keyword>
<dbReference type="InterPro" id="IPR011009">
    <property type="entry name" value="Kinase-like_dom_sf"/>
</dbReference>
<evidence type="ECO:0000256" key="5">
    <source>
        <dbReference type="ARBA" id="ARBA00046288"/>
    </source>
</evidence>
<reference evidence="10" key="1">
    <citation type="submission" date="2015-07" db="EMBL/GenBank/DDBJ databases">
        <title>Transcriptome Assembly of Anthurium amnicola.</title>
        <authorList>
            <person name="Suzuki J."/>
        </authorList>
    </citation>
    <scope>NUCLEOTIDE SEQUENCE</scope>
</reference>